<dbReference type="EMBL" id="VSSQ01046310">
    <property type="protein sequence ID" value="MPN00284.1"/>
    <property type="molecule type" value="Genomic_DNA"/>
</dbReference>
<name>A0A645EHQ2_9ZZZZ</name>
<keyword evidence="1" id="KW-1133">Transmembrane helix</keyword>
<keyword evidence="1" id="KW-0472">Membrane</keyword>
<organism evidence="2">
    <name type="scientific">bioreactor metagenome</name>
    <dbReference type="NCBI Taxonomy" id="1076179"/>
    <lineage>
        <taxon>unclassified sequences</taxon>
        <taxon>metagenomes</taxon>
        <taxon>ecological metagenomes</taxon>
    </lineage>
</organism>
<proteinExistence type="predicted"/>
<accession>A0A645EHQ2</accession>
<protein>
    <recommendedName>
        <fullName evidence="3">Transmembrane protein</fullName>
    </recommendedName>
</protein>
<evidence type="ECO:0000313" key="2">
    <source>
        <dbReference type="EMBL" id="MPN00284.1"/>
    </source>
</evidence>
<keyword evidence="1" id="KW-0812">Transmembrane</keyword>
<evidence type="ECO:0008006" key="3">
    <source>
        <dbReference type="Google" id="ProtNLM"/>
    </source>
</evidence>
<dbReference type="AlphaFoldDB" id="A0A645EHQ2"/>
<sequence length="81" mass="8775">MEAKGTNSPLPASKSFSLSKLTIKLFIIIVGSPILVINFAKTLAFSSSIHFLCVRKYPSAIIITMLNTLPKASKKAIELPL</sequence>
<reference evidence="2" key="1">
    <citation type="submission" date="2019-08" db="EMBL/GenBank/DDBJ databases">
        <authorList>
            <person name="Kucharzyk K."/>
            <person name="Murdoch R.W."/>
            <person name="Higgins S."/>
            <person name="Loffler F."/>
        </authorList>
    </citation>
    <scope>NUCLEOTIDE SEQUENCE</scope>
</reference>
<comment type="caution">
    <text evidence="2">The sequence shown here is derived from an EMBL/GenBank/DDBJ whole genome shotgun (WGS) entry which is preliminary data.</text>
</comment>
<gene>
    <name evidence="2" type="ORF">SDC9_147478</name>
</gene>
<feature type="transmembrane region" description="Helical" evidence="1">
    <location>
        <begin position="21"/>
        <end position="40"/>
    </location>
</feature>
<evidence type="ECO:0000256" key="1">
    <source>
        <dbReference type="SAM" id="Phobius"/>
    </source>
</evidence>